<evidence type="ECO:0000256" key="3">
    <source>
        <dbReference type="ARBA" id="ARBA00023163"/>
    </source>
</evidence>
<keyword evidence="7" id="KW-1185">Reference proteome</keyword>
<dbReference type="GO" id="GO:0003700">
    <property type="term" value="F:DNA-binding transcription factor activity"/>
    <property type="evidence" value="ECO:0007669"/>
    <property type="project" value="InterPro"/>
</dbReference>
<dbReference type="InterPro" id="IPR018060">
    <property type="entry name" value="HTH_AraC"/>
</dbReference>
<dbReference type="PANTHER" id="PTHR43280">
    <property type="entry name" value="ARAC-FAMILY TRANSCRIPTIONAL REGULATOR"/>
    <property type="match status" value="1"/>
</dbReference>
<dbReference type="SUPFAM" id="SSF46689">
    <property type="entry name" value="Homeodomain-like"/>
    <property type="match status" value="1"/>
</dbReference>
<dbReference type="InterPro" id="IPR009057">
    <property type="entry name" value="Homeodomain-like_sf"/>
</dbReference>
<name>A0A1I4JRX3_9BACI</name>
<dbReference type="GO" id="GO:0043565">
    <property type="term" value="F:sequence-specific DNA binding"/>
    <property type="evidence" value="ECO:0007669"/>
    <property type="project" value="InterPro"/>
</dbReference>
<dbReference type="Proteomes" id="UP000198565">
    <property type="component" value="Unassembled WGS sequence"/>
</dbReference>
<organism evidence="6 7">
    <name type="scientific">Gracilibacillus orientalis</name>
    <dbReference type="NCBI Taxonomy" id="334253"/>
    <lineage>
        <taxon>Bacteria</taxon>
        <taxon>Bacillati</taxon>
        <taxon>Bacillota</taxon>
        <taxon>Bacilli</taxon>
        <taxon>Bacillales</taxon>
        <taxon>Bacillaceae</taxon>
        <taxon>Gracilibacillus</taxon>
    </lineage>
</organism>
<feature type="transmembrane region" description="Helical" evidence="4">
    <location>
        <begin position="12"/>
        <end position="31"/>
    </location>
</feature>
<dbReference type="InterPro" id="IPR041522">
    <property type="entry name" value="CdaR_GGDEF"/>
</dbReference>
<dbReference type="PROSITE" id="PS01124">
    <property type="entry name" value="HTH_ARAC_FAMILY_2"/>
    <property type="match status" value="1"/>
</dbReference>
<dbReference type="STRING" id="334253.SAMN04487943_103128"/>
<dbReference type="Gene3D" id="3.30.450.20">
    <property type="entry name" value="PAS domain"/>
    <property type="match status" value="1"/>
</dbReference>
<evidence type="ECO:0000259" key="5">
    <source>
        <dbReference type="PROSITE" id="PS01124"/>
    </source>
</evidence>
<keyword evidence="4" id="KW-1133">Transmembrane helix</keyword>
<evidence type="ECO:0000256" key="1">
    <source>
        <dbReference type="ARBA" id="ARBA00023015"/>
    </source>
</evidence>
<dbReference type="SMART" id="SM00342">
    <property type="entry name" value="HTH_ARAC"/>
    <property type="match status" value="1"/>
</dbReference>
<accession>A0A1I4JRX3</accession>
<gene>
    <name evidence="6" type="ORF">SAMN04487943_103128</name>
</gene>
<evidence type="ECO:0000256" key="2">
    <source>
        <dbReference type="ARBA" id="ARBA00023125"/>
    </source>
</evidence>
<evidence type="ECO:0000313" key="7">
    <source>
        <dbReference type="Proteomes" id="UP000198565"/>
    </source>
</evidence>
<dbReference type="RefSeq" id="WP_091482651.1">
    <property type="nucleotide sequence ID" value="NZ_FOTR01000003.1"/>
</dbReference>
<keyword evidence="4" id="KW-0472">Membrane</keyword>
<keyword evidence="4" id="KW-0812">Transmembrane</keyword>
<keyword evidence="2 6" id="KW-0238">DNA-binding</keyword>
<dbReference type="AlphaFoldDB" id="A0A1I4JRX3"/>
<reference evidence="7" key="1">
    <citation type="submission" date="2016-10" db="EMBL/GenBank/DDBJ databases">
        <authorList>
            <person name="Varghese N."/>
            <person name="Submissions S."/>
        </authorList>
    </citation>
    <scope>NUCLEOTIDE SEQUENCE [LARGE SCALE GENOMIC DNA]</scope>
    <source>
        <strain evidence="7">CGMCC 1.4250</strain>
    </source>
</reference>
<evidence type="ECO:0000313" key="6">
    <source>
        <dbReference type="EMBL" id="SFL69328.1"/>
    </source>
</evidence>
<feature type="domain" description="HTH araC/xylS-type" evidence="5">
    <location>
        <begin position="643"/>
        <end position="742"/>
    </location>
</feature>
<keyword evidence="1" id="KW-0805">Transcription regulation</keyword>
<dbReference type="Pfam" id="PF12833">
    <property type="entry name" value="HTH_18"/>
    <property type="match status" value="1"/>
</dbReference>
<dbReference type="OrthoDB" id="1975037at2"/>
<evidence type="ECO:0000256" key="4">
    <source>
        <dbReference type="SAM" id="Phobius"/>
    </source>
</evidence>
<proteinExistence type="predicted"/>
<keyword evidence="3" id="KW-0804">Transcription</keyword>
<dbReference type="PANTHER" id="PTHR43280:SF2">
    <property type="entry name" value="HTH-TYPE TRANSCRIPTIONAL REGULATOR EXSA"/>
    <property type="match status" value="1"/>
</dbReference>
<dbReference type="EMBL" id="FOTR01000003">
    <property type="protein sequence ID" value="SFL69328.1"/>
    <property type="molecule type" value="Genomic_DNA"/>
</dbReference>
<dbReference type="Pfam" id="PF17853">
    <property type="entry name" value="GGDEF_2"/>
    <property type="match status" value="1"/>
</dbReference>
<sequence>MIKSKLLIKYIVSYLVVFLVPFIVMSSIIYLSSVSNLKEEIEQSNLSKLEQVATLTNERVSELETIANRIAYDPRLTPYMLNHEYYGLEAIDELKKYKANSSIIEEILIYYHGNDLIYSSEGSYTVPSLIRKYQFYNWDNNHLLDSLQTNIPINTVVDQLSNRDKNNHYITYFFPLTLDNNNSYGTVVYLIKDRTINELIANTMSDFKGNAYIISEQNQIIASTIKDENIDSNSINIENNSYGEVNTVELNGNKYSLATVESDITGWKFIIMMETDQFFERLSNTITIMIVLCLSLFIVGSILAIVLAKKQYQPIRSLFDSVSNNRKLELKGINELDTIKRTVTSVFEDHEMLSETIFKHQTFAKDQFLTKIIKGDFNSEEEINRYNETLYLDIHGDYYCSMIISLEKQQLSKEKITERETIYELFTNIILADVTAYGIDLLYMDAIALVVKINGDQSMAQAKRNEFVKQLKQDIKEITGIKPMIGIGTICEKTTMINRSYIEALVALEHKYFYSQGSCIYFENIKEEKECDVGYPKEDLLKIVQSIKQGDSQVAKEALFSVFDNLQQNELSLSFLKAICFDIINTVIKTITDIGVNPSKKTCEQIFDFQTIEQLFERLNDLVFHACKEVNENKKSHNEQLKYDIIEYLHNHYGLYDLSLEKIAIEFRLSASYVSRFIKEQTGYTFKQYVQYLRMEEVKTQLVETDKPIKAIVLDVGYKDVANFTRKFKNEIGITPGKYRQVYTEPANN</sequence>
<protein>
    <submittedName>
        <fullName evidence="6">AraC-type DNA-binding protein</fullName>
    </submittedName>
</protein>
<dbReference type="Gene3D" id="1.10.10.60">
    <property type="entry name" value="Homeodomain-like"/>
    <property type="match status" value="2"/>
</dbReference>
<feature type="transmembrane region" description="Helical" evidence="4">
    <location>
        <begin position="286"/>
        <end position="308"/>
    </location>
</feature>